<name>A0ACC1YKN3_MELAZ</name>
<evidence type="ECO:0000313" key="2">
    <source>
        <dbReference type="Proteomes" id="UP001164539"/>
    </source>
</evidence>
<organism evidence="1 2">
    <name type="scientific">Melia azedarach</name>
    <name type="common">Chinaberry tree</name>
    <dbReference type="NCBI Taxonomy" id="155640"/>
    <lineage>
        <taxon>Eukaryota</taxon>
        <taxon>Viridiplantae</taxon>
        <taxon>Streptophyta</taxon>
        <taxon>Embryophyta</taxon>
        <taxon>Tracheophyta</taxon>
        <taxon>Spermatophyta</taxon>
        <taxon>Magnoliopsida</taxon>
        <taxon>eudicotyledons</taxon>
        <taxon>Gunneridae</taxon>
        <taxon>Pentapetalae</taxon>
        <taxon>rosids</taxon>
        <taxon>malvids</taxon>
        <taxon>Sapindales</taxon>
        <taxon>Meliaceae</taxon>
        <taxon>Melia</taxon>
    </lineage>
</organism>
<evidence type="ECO:0000313" key="1">
    <source>
        <dbReference type="EMBL" id="KAJ4723939.1"/>
    </source>
</evidence>
<proteinExistence type="predicted"/>
<dbReference type="EMBL" id="CM051396">
    <property type="protein sequence ID" value="KAJ4723939.1"/>
    <property type="molecule type" value="Genomic_DNA"/>
</dbReference>
<comment type="caution">
    <text evidence="1">The sequence shown here is derived from an EMBL/GenBank/DDBJ whole genome shotgun (WGS) entry which is preliminary data.</text>
</comment>
<protein>
    <submittedName>
        <fullName evidence="1">LRR and NB-ARC domains-containing disease resistance protein</fullName>
    </submittedName>
</protein>
<keyword evidence="2" id="KW-1185">Reference proteome</keyword>
<dbReference type="Proteomes" id="UP001164539">
    <property type="component" value="Chromosome 3"/>
</dbReference>
<gene>
    <name evidence="1" type="ORF">OWV82_007255</name>
</gene>
<sequence>MAPLIHHYNLELLSDADCWSLFLEHAFQGRGFIEDQSSEFHDRVVAKCGGLPLVAKTLGGLLRSNREDAWDDILSSNVLNFPQQNGVLPVLQLSYHYLPSHLKRCFAYFALFPKDYEFNKTELVLLWMAEGIIQPRDRKGLEDWGSECFDALISRSIVQQSNNDPSKFTMHDLVHDLAKFVSRETILRAEGANKQSRRYERVRHSSYSRDEFDGKKKFEDFYKVEQLRTFLPILMREHYDYGDINYEVLQDLLPRFKKLRVLSLEGYFFTQLPISFEDFRLLKYLNLAGSAIRSLPESTSLLFNLQILILRDCFHLIKLPSKMRNLINLRHLDIEGADSLNEMPLGMKRLTNLQTLSNFILGKGGSVSSLKDLKNLTFLKGKLSITGLENLNELEDARKAELWKKQNLQALSLDWESLFGNYRRDEAAERRALNMLRPHENIKRLTIRNYGGIEFPLWIGDGSLSNMKVLTIENCENCRSLPSLGLLGSLKHLTIKGLTRLESINSAFFGEACLKPFQSLETLHFENMLELKYWNSDTAENGQTEIFSNLRELSIVGCLRLCGKLPDLLPSLEKLVVSNCPELVVPASSFPKLYKLEIDGCKGMVCSSSLSIDFRSIKYMTISNRSLEIDGCERNVVQ</sequence>
<accession>A0ACC1YKN3</accession>
<reference evidence="1 2" key="1">
    <citation type="journal article" date="2023" name="Science">
        <title>Complex scaffold remodeling in plant triterpene biosynthesis.</title>
        <authorList>
            <person name="De La Pena R."/>
            <person name="Hodgson H."/>
            <person name="Liu J.C."/>
            <person name="Stephenson M.J."/>
            <person name="Martin A.C."/>
            <person name="Owen C."/>
            <person name="Harkess A."/>
            <person name="Leebens-Mack J."/>
            <person name="Jimenez L.E."/>
            <person name="Osbourn A."/>
            <person name="Sattely E.S."/>
        </authorList>
    </citation>
    <scope>NUCLEOTIDE SEQUENCE [LARGE SCALE GENOMIC DNA]</scope>
    <source>
        <strain evidence="2">cv. JPN11</strain>
        <tissue evidence="1">Leaf</tissue>
    </source>
</reference>